<dbReference type="Proteomes" id="UP001302978">
    <property type="component" value="Chromosome"/>
</dbReference>
<feature type="binding site" evidence="4">
    <location>
        <position position="73"/>
    </location>
    <ligand>
        <name>Zn(2+)</name>
        <dbReference type="ChEBI" id="CHEBI:29105"/>
    </ligand>
</feature>
<name>A0AA96V7V7_9EURY</name>
<accession>A0AA96V7V7</accession>
<dbReference type="PANTHER" id="PTHR34535:SF3">
    <property type="entry name" value="HYDROGENASE MATURATION FACTOR HYPA"/>
    <property type="match status" value="1"/>
</dbReference>
<keyword evidence="6" id="KW-1185">Reference proteome</keyword>
<keyword evidence="2 4" id="KW-0479">Metal-binding</keyword>
<dbReference type="Gene3D" id="3.30.2320.80">
    <property type="match status" value="1"/>
</dbReference>
<comment type="similarity">
    <text evidence="4">Belongs to the HypA/HybF family.</text>
</comment>
<dbReference type="HAMAP" id="MF_00213">
    <property type="entry name" value="HypA_HybF"/>
    <property type="match status" value="1"/>
</dbReference>
<dbReference type="GO" id="GO:0008270">
    <property type="term" value="F:zinc ion binding"/>
    <property type="evidence" value="ECO:0007669"/>
    <property type="project" value="UniProtKB-UniRule"/>
</dbReference>
<dbReference type="EMBL" id="CP131059">
    <property type="protein sequence ID" value="WNY23116.1"/>
    <property type="molecule type" value="Genomic_DNA"/>
</dbReference>
<reference evidence="5 6" key="1">
    <citation type="submission" date="2023-07" db="EMBL/GenBank/DDBJ databases">
        <title>Closed genoem sequence of Methanomicrococcus sp. Hf6.</title>
        <authorList>
            <person name="Poehlein A."/>
            <person name="Protasov E."/>
            <person name="Platt K."/>
            <person name="Reeh H."/>
            <person name="Daniel R."/>
            <person name="Brune A."/>
        </authorList>
    </citation>
    <scope>NUCLEOTIDE SEQUENCE [LARGE SCALE GENOMIC DNA]</scope>
    <source>
        <strain evidence="5 6">Hf6</strain>
    </source>
</reference>
<evidence type="ECO:0000256" key="3">
    <source>
        <dbReference type="ARBA" id="ARBA00022833"/>
    </source>
</evidence>
<gene>
    <name evidence="4 5" type="primary">hypA</name>
    <name evidence="5" type="ORF">MmiHf6_04180</name>
</gene>
<evidence type="ECO:0000313" key="6">
    <source>
        <dbReference type="Proteomes" id="UP001302978"/>
    </source>
</evidence>
<feature type="binding site" evidence="4">
    <location>
        <position position="104"/>
    </location>
    <ligand>
        <name>Zn(2+)</name>
        <dbReference type="ChEBI" id="CHEBI:29105"/>
    </ligand>
</feature>
<keyword evidence="1 4" id="KW-0533">Nickel</keyword>
<evidence type="ECO:0000313" key="5">
    <source>
        <dbReference type="EMBL" id="WNY23116.1"/>
    </source>
</evidence>
<dbReference type="KEGG" id="mehf:MmiHf6_04180"/>
<evidence type="ECO:0000256" key="4">
    <source>
        <dbReference type="HAMAP-Rule" id="MF_00213"/>
    </source>
</evidence>
<comment type="function">
    <text evidence="4">Involved in the maturation of [NiFe] hydrogenases. Required for nickel insertion into the metal center of the hydrogenase.</text>
</comment>
<dbReference type="Pfam" id="PF01155">
    <property type="entry name" value="HypA"/>
    <property type="match status" value="1"/>
</dbReference>
<dbReference type="PANTHER" id="PTHR34535">
    <property type="entry name" value="HYDROGENASE MATURATION FACTOR HYPA"/>
    <property type="match status" value="1"/>
</dbReference>
<dbReference type="AlphaFoldDB" id="A0AA96V7V7"/>
<evidence type="ECO:0000256" key="2">
    <source>
        <dbReference type="ARBA" id="ARBA00022723"/>
    </source>
</evidence>
<protein>
    <recommendedName>
        <fullName evidence="4">Hydrogenase maturation factor HypA</fullName>
    </recommendedName>
</protein>
<evidence type="ECO:0000256" key="1">
    <source>
        <dbReference type="ARBA" id="ARBA00022596"/>
    </source>
</evidence>
<sequence>MHEYSLAIDLMESVLTAAKDNDAKIVNQISVKVGRIAHVNPVQLEFSLKSVSEGTIAENASYSFEYVDPEIKCLCGYFGKPNISETEDDSDMLEYLVSLVCPLCGKNVEVIGGTELVVDSIDID</sequence>
<feature type="binding site" evidence="4">
    <location>
        <position position="101"/>
    </location>
    <ligand>
        <name>Zn(2+)</name>
        <dbReference type="ChEBI" id="CHEBI:29105"/>
    </ligand>
</feature>
<feature type="binding site" evidence="4">
    <location>
        <position position="2"/>
    </location>
    <ligand>
        <name>Ni(2+)</name>
        <dbReference type="ChEBI" id="CHEBI:49786"/>
    </ligand>
</feature>
<keyword evidence="3 4" id="KW-0862">Zinc</keyword>
<dbReference type="GO" id="GO:0016151">
    <property type="term" value="F:nickel cation binding"/>
    <property type="evidence" value="ECO:0007669"/>
    <property type="project" value="UniProtKB-UniRule"/>
</dbReference>
<dbReference type="InterPro" id="IPR000688">
    <property type="entry name" value="HypA/HybF"/>
</dbReference>
<organism evidence="5 6">
    <name type="scientific">Methanimicrococcus hongohii</name>
    <dbReference type="NCBI Taxonomy" id="3028295"/>
    <lineage>
        <taxon>Archaea</taxon>
        <taxon>Methanobacteriati</taxon>
        <taxon>Methanobacteriota</taxon>
        <taxon>Stenosarchaea group</taxon>
        <taxon>Methanomicrobia</taxon>
        <taxon>Methanosarcinales</taxon>
        <taxon>Methanosarcinaceae</taxon>
        <taxon>Methanimicrococcus</taxon>
    </lineage>
</organism>
<dbReference type="PIRSF" id="PIRSF004761">
    <property type="entry name" value="Hydrgn_mat_HypA"/>
    <property type="match status" value="1"/>
</dbReference>
<proteinExistence type="inferred from homology"/>
<dbReference type="GO" id="GO:0051604">
    <property type="term" value="P:protein maturation"/>
    <property type="evidence" value="ECO:0007669"/>
    <property type="project" value="InterPro"/>
</dbReference>
<dbReference type="RefSeq" id="WP_316558120.1">
    <property type="nucleotide sequence ID" value="NZ_CP131059.1"/>
</dbReference>
<dbReference type="GeneID" id="85194901"/>
<feature type="binding site" evidence="4">
    <location>
        <position position="75"/>
    </location>
    <ligand>
        <name>Zn(2+)</name>
        <dbReference type="ChEBI" id="CHEBI:29105"/>
    </ligand>
</feature>